<dbReference type="GO" id="GO:0006400">
    <property type="term" value="P:tRNA modification"/>
    <property type="evidence" value="ECO:0007669"/>
    <property type="project" value="UniProtKB-UniRule"/>
</dbReference>
<comment type="subcellular location">
    <subcellularLocation>
        <location evidence="7">Cytoplasm</location>
    </subcellularLocation>
</comment>
<comment type="similarity">
    <text evidence="7">Belongs to the tRNA(Ile)-lysidine synthase family.</text>
</comment>
<dbReference type="GO" id="GO:0005737">
    <property type="term" value="C:cytoplasm"/>
    <property type="evidence" value="ECO:0007669"/>
    <property type="project" value="UniProtKB-SubCell"/>
</dbReference>
<dbReference type="GO" id="GO:0005524">
    <property type="term" value="F:ATP binding"/>
    <property type="evidence" value="ECO:0007669"/>
    <property type="project" value="UniProtKB-KW"/>
</dbReference>
<evidence type="ECO:0000313" key="10">
    <source>
        <dbReference type="EMBL" id="GAL91366.1"/>
    </source>
</evidence>
<keyword evidence="2 7" id="KW-0436">Ligase</keyword>
<dbReference type="InterPro" id="IPR014729">
    <property type="entry name" value="Rossmann-like_a/b/a_fold"/>
</dbReference>
<dbReference type="HAMAP" id="MF_01161">
    <property type="entry name" value="tRNA_Ile_lys_synt"/>
    <property type="match status" value="1"/>
</dbReference>
<evidence type="ECO:0000256" key="1">
    <source>
        <dbReference type="ARBA" id="ARBA00022490"/>
    </source>
</evidence>
<evidence type="ECO:0000259" key="9">
    <source>
        <dbReference type="Pfam" id="PF09179"/>
    </source>
</evidence>
<gene>
    <name evidence="7" type="primary">tilS</name>
    <name evidence="10" type="ORF">N44_00735</name>
</gene>
<reference evidence="11" key="1">
    <citation type="journal article" date="2015" name="Genome">
        <title>Whole Genome Sequence of the Non-Microcystin-Producing Microcystis aeruginosa Strain NIES-44.</title>
        <authorList>
            <person name="Okano K."/>
            <person name="Miyata N."/>
            <person name="Ozaki Y."/>
        </authorList>
    </citation>
    <scope>NUCLEOTIDE SEQUENCE [LARGE SCALE GENOMIC DNA]</scope>
    <source>
        <strain evidence="11">NIES-44</strain>
    </source>
</reference>
<evidence type="ECO:0000256" key="3">
    <source>
        <dbReference type="ARBA" id="ARBA00022694"/>
    </source>
</evidence>
<dbReference type="SUPFAM" id="SSF52402">
    <property type="entry name" value="Adenine nucleotide alpha hydrolases-like"/>
    <property type="match status" value="1"/>
</dbReference>
<protein>
    <recommendedName>
        <fullName evidence="7">tRNA(Ile)-lysidine synthase</fullName>
        <ecNumber evidence="7">6.3.4.19</ecNumber>
    </recommendedName>
    <alternativeName>
        <fullName evidence="7">tRNA(Ile)-2-lysyl-cytidine synthase</fullName>
    </alternativeName>
    <alternativeName>
        <fullName evidence="7">tRNA(Ile)-lysidine synthetase</fullName>
    </alternativeName>
</protein>
<dbReference type="InterPro" id="IPR015262">
    <property type="entry name" value="tRNA_Ile_lys_synt_subst-bd"/>
</dbReference>
<keyword evidence="4" id="KW-0547">Nucleotide-binding</keyword>
<proteinExistence type="inferred from homology"/>
<dbReference type="Pfam" id="PF09179">
    <property type="entry name" value="TilS"/>
    <property type="match status" value="1"/>
</dbReference>
<comment type="caution">
    <text evidence="7">Lacks conserved residue(s) required for the propagation of feature annotation.</text>
</comment>
<keyword evidence="1 7" id="KW-0963">Cytoplasm</keyword>
<dbReference type="NCBIfam" id="TIGR02432">
    <property type="entry name" value="lysidine_TilS_N"/>
    <property type="match status" value="1"/>
</dbReference>
<dbReference type="PANTHER" id="PTHR43033:SF1">
    <property type="entry name" value="TRNA(ILE)-LYSIDINE SYNTHASE-RELATED"/>
    <property type="match status" value="1"/>
</dbReference>
<dbReference type="SUPFAM" id="SSF82829">
    <property type="entry name" value="MesJ substrate recognition domain-like"/>
    <property type="match status" value="1"/>
</dbReference>
<dbReference type="Proteomes" id="UP000030321">
    <property type="component" value="Unassembled WGS sequence"/>
</dbReference>
<dbReference type="InterPro" id="IPR012795">
    <property type="entry name" value="tRNA_Ile_lys_synt_N"/>
</dbReference>
<feature type="domain" description="tRNA(Ile)-lysidine synthase substrate-binding" evidence="9">
    <location>
        <begin position="254"/>
        <end position="305"/>
    </location>
</feature>
<feature type="domain" description="tRNA(Ile)-lysidine/2-thiocytidine synthase N-terminal" evidence="8">
    <location>
        <begin position="28"/>
        <end position="204"/>
    </location>
</feature>
<accession>A0A0A1VQ24</accession>
<dbReference type="Gene3D" id="1.20.59.20">
    <property type="match status" value="1"/>
</dbReference>
<organism evidence="10 11">
    <name type="scientific">Microcystis aeruginosa NIES-44</name>
    <dbReference type="NCBI Taxonomy" id="449439"/>
    <lineage>
        <taxon>Bacteria</taxon>
        <taxon>Bacillati</taxon>
        <taxon>Cyanobacteriota</taxon>
        <taxon>Cyanophyceae</taxon>
        <taxon>Oscillatoriophycideae</taxon>
        <taxon>Chroococcales</taxon>
        <taxon>Microcystaceae</taxon>
        <taxon>Microcystis</taxon>
    </lineage>
</organism>
<comment type="function">
    <text evidence="7">Ligates lysine onto the cytidine present at position 34 of the AUA codon-specific tRNA(Ile) that contains the anticodon CAU, in an ATP-dependent manner. Cytidine is converted to lysidine, thus changing the amino acid specificity of the tRNA from methionine to isoleucine.</text>
</comment>
<comment type="catalytic activity">
    <reaction evidence="6 7">
        <text>cytidine(34) in tRNA(Ile2) + L-lysine + ATP = lysidine(34) in tRNA(Ile2) + AMP + diphosphate + H(+)</text>
        <dbReference type="Rhea" id="RHEA:43744"/>
        <dbReference type="Rhea" id="RHEA-COMP:10625"/>
        <dbReference type="Rhea" id="RHEA-COMP:10670"/>
        <dbReference type="ChEBI" id="CHEBI:15378"/>
        <dbReference type="ChEBI" id="CHEBI:30616"/>
        <dbReference type="ChEBI" id="CHEBI:32551"/>
        <dbReference type="ChEBI" id="CHEBI:33019"/>
        <dbReference type="ChEBI" id="CHEBI:82748"/>
        <dbReference type="ChEBI" id="CHEBI:83665"/>
        <dbReference type="ChEBI" id="CHEBI:456215"/>
        <dbReference type="EC" id="6.3.4.19"/>
    </reaction>
</comment>
<evidence type="ECO:0000259" key="8">
    <source>
        <dbReference type="Pfam" id="PF01171"/>
    </source>
</evidence>
<evidence type="ECO:0000313" key="11">
    <source>
        <dbReference type="Proteomes" id="UP000030321"/>
    </source>
</evidence>
<dbReference type="CDD" id="cd01992">
    <property type="entry name" value="TilS_N"/>
    <property type="match status" value="1"/>
</dbReference>
<name>A0A0A1VQ24_MICAE</name>
<evidence type="ECO:0000256" key="5">
    <source>
        <dbReference type="ARBA" id="ARBA00022840"/>
    </source>
</evidence>
<dbReference type="InterPro" id="IPR012094">
    <property type="entry name" value="tRNA_Ile_lys_synt"/>
</dbReference>
<dbReference type="GO" id="GO:0032267">
    <property type="term" value="F:tRNA(Ile)-lysidine synthase activity"/>
    <property type="evidence" value="ECO:0007669"/>
    <property type="project" value="UniProtKB-EC"/>
</dbReference>
<dbReference type="AlphaFoldDB" id="A0A0A1VQ24"/>
<dbReference type="RefSeq" id="WP_045356281.1">
    <property type="nucleotide sequence ID" value="NZ_BBPA01000002.1"/>
</dbReference>
<dbReference type="PANTHER" id="PTHR43033">
    <property type="entry name" value="TRNA(ILE)-LYSIDINE SYNTHASE-RELATED"/>
    <property type="match status" value="1"/>
</dbReference>
<dbReference type="EC" id="6.3.4.19" evidence="7"/>
<dbReference type="Pfam" id="PF01171">
    <property type="entry name" value="ATP_bind_3"/>
    <property type="match status" value="1"/>
</dbReference>
<keyword evidence="5" id="KW-0067">ATP-binding</keyword>
<evidence type="ECO:0000256" key="6">
    <source>
        <dbReference type="ARBA" id="ARBA00048539"/>
    </source>
</evidence>
<keyword evidence="3 7" id="KW-0819">tRNA processing</keyword>
<dbReference type="Gene3D" id="3.40.50.620">
    <property type="entry name" value="HUPs"/>
    <property type="match status" value="1"/>
</dbReference>
<comment type="caution">
    <text evidence="10">The sequence shown here is derived from an EMBL/GenBank/DDBJ whole genome shotgun (WGS) entry which is preliminary data.</text>
</comment>
<evidence type="ECO:0000256" key="7">
    <source>
        <dbReference type="HAMAP-Rule" id="MF_01161"/>
    </source>
</evidence>
<evidence type="ECO:0000256" key="4">
    <source>
        <dbReference type="ARBA" id="ARBA00022741"/>
    </source>
</evidence>
<dbReference type="InterPro" id="IPR011063">
    <property type="entry name" value="TilS/TtcA_N"/>
</dbReference>
<evidence type="ECO:0000256" key="2">
    <source>
        <dbReference type="ARBA" id="ARBA00022598"/>
    </source>
</evidence>
<dbReference type="EMBL" id="BBPA01000002">
    <property type="protein sequence ID" value="GAL91366.1"/>
    <property type="molecule type" value="Genomic_DNA"/>
</dbReference>
<sequence length="324" mass="37214">MANFWTPLHTRLETTVKKGQLLPKNASLLVALSAGQDSLCLGQLLLDLRSRWGWQLAIAHCDHRWSQDRGLVAHVQKIAEIWQLPVYIATAPPMAETEAKARQWRYQALQTIAQEQGFNYLLTAHTRSDRAETFLYNLMRGAGSDGLSALTWLTSLTPDIFLVRPLLNVTRGETFAFCQSRELPIWYDRANENLRYARNRIRRELLPYLQTNLNPQIEKHLAQTAEILEAESDYLDSIARDIFRQVIDLDQQRLDRSPLQILPLAIQRRVIRLFLAQYLPSSPNFAEVESVVNLITGVNRDATSSLSGKIRVEVQQNWLHISYQ</sequence>